<gene>
    <name evidence="6" type="ORF">D9758_016186</name>
</gene>
<accession>A0A8H5C4F5</accession>
<dbReference type="EMBL" id="JAACJM010000249">
    <property type="protein sequence ID" value="KAF5335030.1"/>
    <property type="molecule type" value="Genomic_DNA"/>
</dbReference>
<evidence type="ECO:0000313" key="7">
    <source>
        <dbReference type="Proteomes" id="UP000559256"/>
    </source>
</evidence>
<dbReference type="Pfam" id="PF01753">
    <property type="entry name" value="zf-MYND"/>
    <property type="match status" value="1"/>
</dbReference>
<evidence type="ECO:0000256" key="3">
    <source>
        <dbReference type="ARBA" id="ARBA00022833"/>
    </source>
</evidence>
<evidence type="ECO:0000256" key="2">
    <source>
        <dbReference type="ARBA" id="ARBA00022771"/>
    </source>
</evidence>
<keyword evidence="7" id="KW-1185">Reference proteome</keyword>
<dbReference type="PROSITE" id="PS01360">
    <property type="entry name" value="ZF_MYND_1"/>
    <property type="match status" value="1"/>
</dbReference>
<keyword evidence="2 4" id="KW-0863">Zinc-finger</keyword>
<evidence type="ECO:0000259" key="5">
    <source>
        <dbReference type="PROSITE" id="PS50865"/>
    </source>
</evidence>
<proteinExistence type="predicted"/>
<feature type="domain" description="MYND-type" evidence="5">
    <location>
        <begin position="430"/>
        <end position="469"/>
    </location>
</feature>
<reference evidence="6 7" key="1">
    <citation type="journal article" date="2020" name="ISME J.">
        <title>Uncovering the hidden diversity of litter-decomposition mechanisms in mushroom-forming fungi.</title>
        <authorList>
            <person name="Floudas D."/>
            <person name="Bentzer J."/>
            <person name="Ahren D."/>
            <person name="Johansson T."/>
            <person name="Persson P."/>
            <person name="Tunlid A."/>
        </authorList>
    </citation>
    <scope>NUCLEOTIDE SEQUENCE [LARGE SCALE GENOMIC DNA]</scope>
    <source>
        <strain evidence="6 7">CBS 291.85</strain>
    </source>
</reference>
<dbReference type="SUPFAM" id="SSF144232">
    <property type="entry name" value="HIT/MYND zinc finger-like"/>
    <property type="match status" value="1"/>
</dbReference>
<comment type="caution">
    <text evidence="6">The sequence shown here is derived from an EMBL/GenBank/DDBJ whole genome shotgun (WGS) entry which is preliminary data.</text>
</comment>
<protein>
    <recommendedName>
        <fullName evidence="5">MYND-type domain-containing protein</fullName>
    </recommendedName>
</protein>
<dbReference type="InterPro" id="IPR002893">
    <property type="entry name" value="Znf_MYND"/>
</dbReference>
<keyword evidence="1" id="KW-0479">Metal-binding</keyword>
<dbReference type="Proteomes" id="UP000559256">
    <property type="component" value="Unassembled WGS sequence"/>
</dbReference>
<dbReference type="Gene3D" id="6.10.140.2220">
    <property type="match status" value="1"/>
</dbReference>
<dbReference type="OrthoDB" id="432970at2759"/>
<sequence length="590" mass="67149">MSLLLLKRQANHGDTASLEKLGSIAKRSTDAYLDCLPSFIYHLSSSRLTTDSGHLDPIQSTQPHLLANIALSNIAQGASRTDWTTKSLQDALRKHWPQIWSSVSFLVDGYLKAFTSFESSRTMTPFQMSLHKTIGSLFSALTLPHRVADKILSTSGCVSCLLRLSWVQDLGSVDRPVTHDSSNWQSVIVALQSTQVSYSNQEWHQTLEDAFHWKTDRSFLLDVIGSFITCIQDGSCTRPAGLRTFTMVAAHFGMCIPSVKFQDESLCHRCIHWVMVGLRKIVSSLSPDEFIGSGLEAILCCCSTCLTYIVSMIESRFHLILIDALRNRLLQFMLQAIPFFFAPSSQASEVASDVHKPYFDIWDHIVRYATHWKLLKLLNHAIREIEKEGYELYLQNAPEHLKDYWTALKNTVIDRVRLRADFKDQVLQPCNWCHNPKPEKFYRCSGCLCDYYCSRECQKLSWKGHRAACQSLSAHKPFRILPFDAHDRLFANFIAQESIRLYQDEAATDERAYRAARSLSADLPLIHVHYLDAIPLRREIVTLDEARSSVAPEYSWDEFIAEQLSQSKELLFLVQLSGGPAKKYFCAFVV</sequence>
<evidence type="ECO:0000256" key="1">
    <source>
        <dbReference type="ARBA" id="ARBA00022723"/>
    </source>
</evidence>
<evidence type="ECO:0000256" key="4">
    <source>
        <dbReference type="PROSITE-ProRule" id="PRU00134"/>
    </source>
</evidence>
<evidence type="ECO:0000313" key="6">
    <source>
        <dbReference type="EMBL" id="KAF5335030.1"/>
    </source>
</evidence>
<dbReference type="PROSITE" id="PS50865">
    <property type="entry name" value="ZF_MYND_2"/>
    <property type="match status" value="1"/>
</dbReference>
<keyword evidence="3" id="KW-0862">Zinc</keyword>
<organism evidence="6 7">
    <name type="scientific">Tetrapyrgos nigripes</name>
    <dbReference type="NCBI Taxonomy" id="182062"/>
    <lineage>
        <taxon>Eukaryota</taxon>
        <taxon>Fungi</taxon>
        <taxon>Dikarya</taxon>
        <taxon>Basidiomycota</taxon>
        <taxon>Agaricomycotina</taxon>
        <taxon>Agaricomycetes</taxon>
        <taxon>Agaricomycetidae</taxon>
        <taxon>Agaricales</taxon>
        <taxon>Marasmiineae</taxon>
        <taxon>Marasmiaceae</taxon>
        <taxon>Tetrapyrgos</taxon>
    </lineage>
</organism>
<dbReference type="GO" id="GO:0008270">
    <property type="term" value="F:zinc ion binding"/>
    <property type="evidence" value="ECO:0007669"/>
    <property type="project" value="UniProtKB-KW"/>
</dbReference>
<name>A0A8H5C4F5_9AGAR</name>
<dbReference type="AlphaFoldDB" id="A0A8H5C4F5"/>